<organism evidence="5">
    <name type="scientific">Mesocestoides corti</name>
    <name type="common">Flatworm</name>
    <dbReference type="NCBI Taxonomy" id="53468"/>
    <lineage>
        <taxon>Eukaryota</taxon>
        <taxon>Metazoa</taxon>
        <taxon>Spiralia</taxon>
        <taxon>Lophotrochozoa</taxon>
        <taxon>Platyhelminthes</taxon>
        <taxon>Cestoda</taxon>
        <taxon>Eucestoda</taxon>
        <taxon>Cyclophyllidea</taxon>
        <taxon>Mesocestoididae</taxon>
        <taxon>Mesocestoides</taxon>
    </lineage>
</organism>
<dbReference type="InterPro" id="IPR008380">
    <property type="entry name" value="HAD-SF_hydro_IG_5-nucl"/>
</dbReference>
<dbReference type="AlphaFoldDB" id="A0A5K3EGC9"/>
<evidence type="ECO:0000256" key="3">
    <source>
        <dbReference type="ARBA" id="ARBA00022801"/>
    </source>
</evidence>
<dbReference type="GO" id="GO:0046037">
    <property type="term" value="P:GMP metabolic process"/>
    <property type="evidence" value="ECO:0007669"/>
    <property type="project" value="UniProtKB-ARBA"/>
</dbReference>
<evidence type="ECO:0000256" key="1">
    <source>
        <dbReference type="ARBA" id="ARBA00009589"/>
    </source>
</evidence>
<comment type="similarity">
    <text evidence="1">Belongs to the 5'(3')-deoxyribonucleotidase family.</text>
</comment>
<dbReference type="GO" id="GO:0008253">
    <property type="term" value="F:5'-nucleotidase activity"/>
    <property type="evidence" value="ECO:0007669"/>
    <property type="project" value="TreeGrafter"/>
</dbReference>
<keyword evidence="4" id="KW-0460">Magnesium</keyword>
<dbReference type="PANTHER" id="PTHR12103:SF15">
    <property type="entry name" value="CYTOSOLIC PURINE 5'-NUCLEOTIDASE"/>
    <property type="match status" value="1"/>
</dbReference>
<evidence type="ECO:0000313" key="5">
    <source>
        <dbReference type="WBParaSite" id="MCU_000334-RA"/>
    </source>
</evidence>
<dbReference type="WBParaSite" id="MCU_000334-RA">
    <property type="protein sequence ID" value="MCU_000334-RA"/>
    <property type="gene ID" value="MCU_000334"/>
</dbReference>
<dbReference type="FunFam" id="3.40.50.1000:FF:000021">
    <property type="entry name" value="NT5C2 isoform 1"/>
    <property type="match status" value="1"/>
</dbReference>
<dbReference type="InterPro" id="IPR036412">
    <property type="entry name" value="HAD-like_sf"/>
</dbReference>
<dbReference type="Gene3D" id="3.40.50.1000">
    <property type="entry name" value="HAD superfamily/HAD-like"/>
    <property type="match status" value="1"/>
</dbReference>
<name>A0A5K3EGC9_MESCO</name>
<dbReference type="Pfam" id="PF05761">
    <property type="entry name" value="5_nucleotid"/>
    <property type="match status" value="1"/>
</dbReference>
<accession>A0A5K3EGC9</accession>
<evidence type="ECO:0000256" key="4">
    <source>
        <dbReference type="ARBA" id="ARBA00022842"/>
    </source>
</evidence>
<reference evidence="5" key="1">
    <citation type="submission" date="2019-11" db="UniProtKB">
        <authorList>
            <consortium name="WormBaseParasite"/>
        </authorList>
    </citation>
    <scope>IDENTIFICATION</scope>
</reference>
<keyword evidence="2" id="KW-0479">Metal-binding</keyword>
<evidence type="ECO:0000256" key="2">
    <source>
        <dbReference type="ARBA" id="ARBA00022723"/>
    </source>
</evidence>
<protein>
    <submittedName>
        <fullName evidence="5">Cytosolic purine 5'-nucleotidase</fullName>
    </submittedName>
</protein>
<dbReference type="CDD" id="cd07522">
    <property type="entry name" value="HAD_cN-II"/>
    <property type="match status" value="1"/>
</dbReference>
<keyword evidence="3" id="KW-0378">Hydrolase</keyword>
<dbReference type="InterPro" id="IPR023214">
    <property type="entry name" value="HAD_sf"/>
</dbReference>
<dbReference type="NCBIfam" id="TIGR02244">
    <property type="entry name" value="HAD-IG-Ncltidse"/>
    <property type="match status" value="1"/>
</dbReference>
<sequence length="605" mass="70081">MMDSCQNEIQLSGVENGPDAQCLFELLKNGKYQRHSKNRIFANRSLRLDKIRYYGFDMDYTLATYKSPQYEDLAFQILRDRLVDTGYPQELKQFKYEPSFPVRGLWFDLEYGTLLKIDQFGNILLCLLGFNVVPTEKANEMYPNMFLKFDKDRIHVMSTLFDLPELYLLACIIHFMHDNDDYVKESRGVMYQSLYISYKSILQDVEEAMKWMHEGELKKKTMENIDMYIEQNPKLLVLLDKLRTDRTKVFLLTNSDYVYSNAVMTYICNLPDKEGNVRHWTTYFDYIVVDAKKPVFFQEGTLMRAVDVNTGRYKMGQIAGPLEKGKIYAGGNCATFTQLIRAKGKDVLYIGDHIFGDILKSKRQVGWKTFLVVPELLNEIYVWKKKNALFDRLTELDNEVAEKYKHMNIVSEARPDVSKLQREIRKIASEMNESYGLLGSLFRHGSRLTTFSSQTMQFADIYSHSCFNLIYYPLCYMFRAHPMLMPHESTVPHAETALESFKDLEDVPCGLRRRTKTVSAMCQPISLSHWQDQTHRNLVVARRHQSLGTSQPLPDLFLCNVPKISAYTTHHIGKGDVINEASAKDFVDADVTSESDTSDEDACFA</sequence>
<proteinExistence type="inferred from homology"/>
<dbReference type="SUPFAM" id="SSF56784">
    <property type="entry name" value="HAD-like"/>
    <property type="match status" value="1"/>
</dbReference>
<dbReference type="PANTHER" id="PTHR12103">
    <property type="entry name" value="5'-NUCLEOTIDASE DOMAIN-CONTAINING"/>
    <property type="match status" value="1"/>
</dbReference>
<dbReference type="GO" id="GO:0046872">
    <property type="term" value="F:metal ion binding"/>
    <property type="evidence" value="ECO:0007669"/>
    <property type="project" value="UniProtKB-KW"/>
</dbReference>